<dbReference type="InterPro" id="IPR013525">
    <property type="entry name" value="ABC2_TM"/>
</dbReference>
<gene>
    <name evidence="8" type="ORF">H8696_00130</name>
</gene>
<proteinExistence type="predicted"/>
<evidence type="ECO:0000259" key="7">
    <source>
        <dbReference type="Pfam" id="PF12698"/>
    </source>
</evidence>
<accession>A0A926HNK4</accession>
<evidence type="ECO:0000313" key="8">
    <source>
        <dbReference type="EMBL" id="MBC8530253.1"/>
    </source>
</evidence>
<comment type="subcellular location">
    <subcellularLocation>
        <location evidence="1">Cell membrane</location>
        <topology evidence="1">Multi-pass membrane protein</topology>
    </subcellularLocation>
</comment>
<feature type="transmembrane region" description="Helical" evidence="6">
    <location>
        <begin position="208"/>
        <end position="229"/>
    </location>
</feature>
<feature type="transmembrane region" description="Helical" evidence="6">
    <location>
        <begin position="45"/>
        <end position="68"/>
    </location>
</feature>
<dbReference type="EMBL" id="JACRSR010000001">
    <property type="protein sequence ID" value="MBC8530253.1"/>
    <property type="molecule type" value="Genomic_DNA"/>
</dbReference>
<feature type="domain" description="ABC-2 type transporter transmembrane" evidence="7">
    <location>
        <begin position="43"/>
        <end position="222"/>
    </location>
</feature>
<feature type="transmembrane region" description="Helical" evidence="6">
    <location>
        <begin position="163"/>
        <end position="188"/>
    </location>
</feature>
<name>A0A926HNK4_9FIRM</name>
<comment type="caution">
    <text evidence="8">The sequence shown here is derived from an EMBL/GenBank/DDBJ whole genome shotgun (WGS) entry which is preliminary data.</text>
</comment>
<evidence type="ECO:0000256" key="4">
    <source>
        <dbReference type="ARBA" id="ARBA00022989"/>
    </source>
</evidence>
<evidence type="ECO:0000256" key="3">
    <source>
        <dbReference type="ARBA" id="ARBA00022692"/>
    </source>
</evidence>
<dbReference type="RefSeq" id="WP_249314142.1">
    <property type="nucleotide sequence ID" value="NZ_JACRSR010000001.1"/>
</dbReference>
<organism evidence="8 9">
    <name type="scientific">Gehongia tenuis</name>
    <dbReference type="NCBI Taxonomy" id="2763655"/>
    <lineage>
        <taxon>Bacteria</taxon>
        <taxon>Bacillati</taxon>
        <taxon>Bacillota</taxon>
        <taxon>Clostridia</taxon>
        <taxon>Christensenellales</taxon>
        <taxon>Christensenellaceae</taxon>
        <taxon>Gehongia</taxon>
    </lineage>
</organism>
<dbReference type="GO" id="GO:0140359">
    <property type="term" value="F:ABC-type transporter activity"/>
    <property type="evidence" value="ECO:0007669"/>
    <property type="project" value="InterPro"/>
</dbReference>
<evidence type="ECO:0000256" key="6">
    <source>
        <dbReference type="SAM" id="Phobius"/>
    </source>
</evidence>
<dbReference type="GO" id="GO:0005886">
    <property type="term" value="C:plasma membrane"/>
    <property type="evidence" value="ECO:0007669"/>
    <property type="project" value="UniProtKB-SubCell"/>
</dbReference>
<sequence length="240" mass="26597">MTAVFKREVRSYFLAPLGYVFIGAFMLVTGILFSANSIFGGDSSVASILDSASFIFMLLVPILTMRLFSEERKAKTDQLWLTSPLSITQVVLGKYFAALFVFAVTLVLTAIYPILISIYASIHILEVLVEYLGFFLMGATLISVGTLISTLTENQVVAAVGTFGAILIMWIMDFFASMVNVTIIGINLQDVLAWFSVYTRFDDFMMGILAPAPVIYYLSFTAVCLFLAVRTIDKRRWGEG</sequence>
<keyword evidence="3 6" id="KW-0812">Transmembrane</keyword>
<keyword evidence="9" id="KW-1185">Reference proteome</keyword>
<feature type="transmembrane region" description="Helical" evidence="6">
    <location>
        <begin position="95"/>
        <end position="119"/>
    </location>
</feature>
<evidence type="ECO:0000256" key="5">
    <source>
        <dbReference type="ARBA" id="ARBA00023136"/>
    </source>
</evidence>
<feature type="transmembrane region" description="Helical" evidence="6">
    <location>
        <begin position="131"/>
        <end position="151"/>
    </location>
</feature>
<evidence type="ECO:0000256" key="2">
    <source>
        <dbReference type="ARBA" id="ARBA00022475"/>
    </source>
</evidence>
<dbReference type="Pfam" id="PF12698">
    <property type="entry name" value="ABC2_membrane_3"/>
    <property type="match status" value="1"/>
</dbReference>
<evidence type="ECO:0000256" key="1">
    <source>
        <dbReference type="ARBA" id="ARBA00004651"/>
    </source>
</evidence>
<evidence type="ECO:0000313" key="9">
    <source>
        <dbReference type="Proteomes" id="UP000623172"/>
    </source>
</evidence>
<keyword evidence="5 6" id="KW-0472">Membrane</keyword>
<protein>
    <submittedName>
        <fullName evidence="8">ABC transporter permease</fullName>
    </submittedName>
</protein>
<dbReference type="PANTHER" id="PTHR30294">
    <property type="entry name" value="MEMBRANE COMPONENT OF ABC TRANSPORTER YHHJ-RELATED"/>
    <property type="match status" value="1"/>
</dbReference>
<reference evidence="8" key="1">
    <citation type="submission" date="2020-08" db="EMBL/GenBank/DDBJ databases">
        <title>Genome public.</title>
        <authorList>
            <person name="Liu C."/>
            <person name="Sun Q."/>
        </authorList>
    </citation>
    <scope>NUCLEOTIDE SEQUENCE</scope>
    <source>
        <strain evidence="8">NSJ-53</strain>
    </source>
</reference>
<keyword evidence="2" id="KW-1003">Cell membrane</keyword>
<dbReference type="Proteomes" id="UP000623172">
    <property type="component" value="Unassembled WGS sequence"/>
</dbReference>
<dbReference type="InterPro" id="IPR051449">
    <property type="entry name" value="ABC-2_transporter_component"/>
</dbReference>
<feature type="transmembrane region" description="Helical" evidence="6">
    <location>
        <begin position="12"/>
        <end position="33"/>
    </location>
</feature>
<keyword evidence="4 6" id="KW-1133">Transmembrane helix</keyword>
<dbReference type="AlphaFoldDB" id="A0A926HNK4"/>
<dbReference type="PANTHER" id="PTHR30294:SF29">
    <property type="entry name" value="MULTIDRUG ABC TRANSPORTER PERMEASE YBHS-RELATED"/>
    <property type="match status" value="1"/>
</dbReference>